<feature type="transmembrane region" description="Helical" evidence="1">
    <location>
        <begin position="195"/>
        <end position="210"/>
    </location>
</feature>
<keyword evidence="1" id="KW-0812">Transmembrane</keyword>
<gene>
    <name evidence="2" type="ORF">B5M42_06035</name>
</gene>
<feature type="transmembrane region" description="Helical" evidence="1">
    <location>
        <begin position="12"/>
        <end position="33"/>
    </location>
</feature>
<dbReference type="Proteomes" id="UP000298246">
    <property type="component" value="Unassembled WGS sequence"/>
</dbReference>
<evidence type="ECO:0000313" key="3">
    <source>
        <dbReference type="Proteomes" id="UP000298246"/>
    </source>
</evidence>
<dbReference type="AlphaFoldDB" id="A0A4Y8Q7L9"/>
<feature type="transmembrane region" description="Helical" evidence="1">
    <location>
        <begin position="428"/>
        <end position="447"/>
    </location>
</feature>
<accession>A0A4Y8Q7L9</accession>
<organism evidence="2 3">
    <name type="scientific">Paenibacillus athensensis</name>
    <dbReference type="NCBI Taxonomy" id="1967502"/>
    <lineage>
        <taxon>Bacteria</taxon>
        <taxon>Bacillati</taxon>
        <taxon>Bacillota</taxon>
        <taxon>Bacilli</taxon>
        <taxon>Bacillales</taxon>
        <taxon>Paenibacillaceae</taxon>
        <taxon>Paenibacillus</taxon>
    </lineage>
</organism>
<dbReference type="RefSeq" id="WP_134750760.1">
    <property type="nucleotide sequence ID" value="NZ_MYFO02000001.1"/>
</dbReference>
<keyword evidence="1" id="KW-0472">Membrane</keyword>
<feature type="transmembrane region" description="Helical" evidence="1">
    <location>
        <begin position="240"/>
        <end position="260"/>
    </location>
</feature>
<feature type="transmembrane region" description="Helical" evidence="1">
    <location>
        <begin position="395"/>
        <end position="416"/>
    </location>
</feature>
<feature type="transmembrane region" description="Helical" evidence="1">
    <location>
        <begin position="171"/>
        <end position="188"/>
    </location>
</feature>
<dbReference type="EMBL" id="MYFO01000005">
    <property type="protein sequence ID" value="TFE90224.1"/>
    <property type="molecule type" value="Genomic_DNA"/>
</dbReference>
<protein>
    <recommendedName>
        <fullName evidence="4">Transmembrane protein</fullName>
    </recommendedName>
</protein>
<evidence type="ECO:0008006" key="4">
    <source>
        <dbReference type="Google" id="ProtNLM"/>
    </source>
</evidence>
<keyword evidence="3" id="KW-1185">Reference proteome</keyword>
<proteinExistence type="predicted"/>
<name>A0A4Y8Q7L9_9BACL</name>
<feature type="transmembrane region" description="Helical" evidence="1">
    <location>
        <begin position="216"/>
        <end position="233"/>
    </location>
</feature>
<feature type="transmembrane region" description="Helical" evidence="1">
    <location>
        <begin position="144"/>
        <end position="165"/>
    </location>
</feature>
<dbReference type="OrthoDB" id="129479at2"/>
<keyword evidence="1" id="KW-1133">Transmembrane helix</keyword>
<feature type="transmembrane region" description="Helical" evidence="1">
    <location>
        <begin position="113"/>
        <end position="132"/>
    </location>
</feature>
<sequence>MNSIRWLQRAHLRVSPAALAAAAVFVITAIALFTPPFIGMADNGDFFRILYSNGIYFNAPDYNSQYLGYFVKEYGLYQFFNENGATLFSSQSMFIKAAIWLNQLIYSSQVFDIRFQSALYLLIYTAAVYLLVEALTWKLGRKPGYAIAAVAVVMFGDTGYTAYFNSFYGESVVLIMTMLMLASGLLLYRRRFNDYAMLAVFIVSAVILTASKQQNAPVGVIAGLLGIFLIYIRTQRTFRIVTTAALLALIGVGIATYALIPQEFVNINKYHAMTRGVLMGSTNPEKTLEGFGIDKQFAVLNDSLYYDPYAPADVDSELLQNQFYSKYGFGSILAYYAAHPDQAGQMLNLAARDGFTIRPKAMGNYEKSAGKPFGAQTVFFSGYSLLKDAFAPKTFGFVILWTLIIVGLYMPSFVTAIRQRRFRHTIRLPLLVMMIAMGLSGVVVSIVGAGDADLAKHEFLFTLTFDLVTFTAVGDLIAKRLWNTESETEPKQALAA</sequence>
<reference evidence="2 3" key="1">
    <citation type="submission" date="2017-03" db="EMBL/GenBank/DDBJ databases">
        <title>Isolation of Levoglucosan Utilizing Bacteria.</title>
        <authorList>
            <person name="Arya A.S."/>
        </authorList>
    </citation>
    <scope>NUCLEOTIDE SEQUENCE [LARGE SCALE GENOMIC DNA]</scope>
    <source>
        <strain evidence="2 3">MEC069</strain>
    </source>
</reference>
<evidence type="ECO:0000256" key="1">
    <source>
        <dbReference type="SAM" id="Phobius"/>
    </source>
</evidence>
<evidence type="ECO:0000313" key="2">
    <source>
        <dbReference type="EMBL" id="TFE90224.1"/>
    </source>
</evidence>
<comment type="caution">
    <text evidence="2">The sequence shown here is derived from an EMBL/GenBank/DDBJ whole genome shotgun (WGS) entry which is preliminary data.</text>
</comment>